<dbReference type="InterPro" id="IPR016047">
    <property type="entry name" value="M23ase_b-sheet_dom"/>
</dbReference>
<accession>A0A344TPU4</accession>
<gene>
    <name evidence="3" type="ORF">DR864_24490</name>
</gene>
<name>A0A344TPU4_9BACT</name>
<dbReference type="PANTHER" id="PTHR21666">
    <property type="entry name" value="PEPTIDASE-RELATED"/>
    <property type="match status" value="1"/>
</dbReference>
<evidence type="ECO:0000259" key="2">
    <source>
        <dbReference type="Pfam" id="PF01551"/>
    </source>
</evidence>
<evidence type="ECO:0000313" key="4">
    <source>
        <dbReference type="Proteomes" id="UP000251993"/>
    </source>
</evidence>
<dbReference type="Proteomes" id="UP000251993">
    <property type="component" value="Chromosome"/>
</dbReference>
<keyword evidence="1" id="KW-0732">Signal</keyword>
<dbReference type="InterPro" id="IPR011055">
    <property type="entry name" value="Dup_hybrid_motif"/>
</dbReference>
<dbReference type="Gene3D" id="2.70.70.10">
    <property type="entry name" value="Glucose Permease (Domain IIA)"/>
    <property type="match status" value="1"/>
</dbReference>
<sequence>MYKFLTVCLSLISPLFLMAADAPGAQLLTLGQAFLQLNAQIREQTIEPDSAQLRFRLIFSELREVTDGYRQQTCSDSIRFVFPIKSYDAEQIGGNGSGYRPFGFNLFDHAVQGSHPAHDIFVYDRNQDNLDDQTEQPIDVLAMRPGIVVATESNWSPESTYRGGNFVWIYDPCLDGLFYYAHHSRVTVQVGDQVTAGQKIAEVGRTGLNAAKRRSGTHLHLMYLQLTPEALPMPLNTYDWLASAQVIK</sequence>
<dbReference type="KEGG" id="run:DR864_24490"/>
<evidence type="ECO:0000313" key="3">
    <source>
        <dbReference type="EMBL" id="AXE20665.1"/>
    </source>
</evidence>
<dbReference type="AlphaFoldDB" id="A0A344TPU4"/>
<dbReference type="CDD" id="cd12797">
    <property type="entry name" value="M23_peptidase"/>
    <property type="match status" value="1"/>
</dbReference>
<dbReference type="OrthoDB" id="794469at2"/>
<feature type="signal peptide" evidence="1">
    <location>
        <begin position="1"/>
        <end position="19"/>
    </location>
</feature>
<evidence type="ECO:0000256" key="1">
    <source>
        <dbReference type="SAM" id="SignalP"/>
    </source>
</evidence>
<feature type="chain" id="PRO_5017046197" evidence="1">
    <location>
        <begin position="20"/>
        <end position="248"/>
    </location>
</feature>
<organism evidence="3 4">
    <name type="scientific">Runella rosea</name>
    <dbReference type="NCBI Taxonomy" id="2259595"/>
    <lineage>
        <taxon>Bacteria</taxon>
        <taxon>Pseudomonadati</taxon>
        <taxon>Bacteroidota</taxon>
        <taxon>Cytophagia</taxon>
        <taxon>Cytophagales</taxon>
        <taxon>Spirosomataceae</taxon>
        <taxon>Runella</taxon>
    </lineage>
</organism>
<dbReference type="InterPro" id="IPR050570">
    <property type="entry name" value="Cell_wall_metabolism_enzyme"/>
</dbReference>
<reference evidence="3 4" key="1">
    <citation type="submission" date="2018-07" db="EMBL/GenBank/DDBJ databases">
        <title>Genome sequencing of Runella.</title>
        <authorList>
            <person name="Baek M.-G."/>
            <person name="Yi H."/>
        </authorList>
    </citation>
    <scope>NUCLEOTIDE SEQUENCE [LARGE SCALE GENOMIC DNA]</scope>
    <source>
        <strain evidence="3 4">HYN0085</strain>
    </source>
</reference>
<keyword evidence="4" id="KW-1185">Reference proteome</keyword>
<dbReference type="SUPFAM" id="SSF51261">
    <property type="entry name" value="Duplicated hybrid motif"/>
    <property type="match status" value="1"/>
</dbReference>
<dbReference type="PANTHER" id="PTHR21666:SF270">
    <property type="entry name" value="MUREIN HYDROLASE ACTIVATOR ENVC"/>
    <property type="match status" value="1"/>
</dbReference>
<dbReference type="Pfam" id="PF01551">
    <property type="entry name" value="Peptidase_M23"/>
    <property type="match status" value="1"/>
</dbReference>
<dbReference type="EMBL" id="CP030850">
    <property type="protein sequence ID" value="AXE20665.1"/>
    <property type="molecule type" value="Genomic_DNA"/>
</dbReference>
<protein>
    <submittedName>
        <fullName evidence="3">M23 family peptidase</fullName>
    </submittedName>
</protein>
<dbReference type="GO" id="GO:0004222">
    <property type="term" value="F:metalloendopeptidase activity"/>
    <property type="evidence" value="ECO:0007669"/>
    <property type="project" value="TreeGrafter"/>
</dbReference>
<feature type="domain" description="M23ase beta-sheet core" evidence="2">
    <location>
        <begin position="139"/>
        <end position="221"/>
    </location>
</feature>
<proteinExistence type="predicted"/>